<protein>
    <recommendedName>
        <fullName evidence="4">DUF460 domain-containing protein</fullName>
    </recommendedName>
</protein>
<comment type="caution">
    <text evidence="2">The sequence shown here is derived from an EMBL/GenBank/DDBJ whole genome shotgun (WGS) entry which is preliminary data.</text>
</comment>
<proteinExistence type="predicted"/>
<dbReference type="InterPro" id="IPR007408">
    <property type="entry name" value="DUF460"/>
</dbReference>
<dbReference type="AlphaFoldDB" id="A0A497F3F1"/>
<evidence type="ECO:0000313" key="2">
    <source>
        <dbReference type="EMBL" id="RLE53752.1"/>
    </source>
</evidence>
<dbReference type="PANTHER" id="PTHR40707:SF1">
    <property type="entry name" value="DUF460 DOMAIN-CONTAINING PROTEIN"/>
    <property type="match status" value="1"/>
</dbReference>
<organism evidence="2 3">
    <name type="scientific">Thermoproteota archaeon</name>
    <dbReference type="NCBI Taxonomy" id="2056631"/>
    <lineage>
        <taxon>Archaea</taxon>
        <taxon>Thermoproteota</taxon>
    </lineage>
</organism>
<sequence>MIKFMILHNNLILGVDTLPGSSPQSLTQPKFSAVVVNDKGEVVESFDEVNLRKLLKIIKSYAPKIVATDNVFELAPTIKSLVKLARHIPPDVKLVQVTGAPGYGFQPLETLAVNYGFSTATKLSPIKSAEICARLASLGVGFELLFFENETKITISKGHGSAAGGMSQARFQRGAQVTVLRATKFVEKKLKEAGLDFDLEIKRSPHGLEGSVFIVYAPREKLRGIIRPVKQRDLKISITPVYKREVEYKPLKSQASMSKPEERYVIVGIDPGMVTGIAVITLDGEPLAITSGRGISRGYISRFIASYGRPVIVASDVNPPPDIVTKLSVAHDAVLYAPPKSLSTAEKQQLVHELTSKWKDISVKDTHQRDALAAALKAYQAYKGKLDQCVAHVKEFGANISSMDLVKALVIKGKPIKEAIELAAPKPPQPPPKPLEVKPVEHKPLSEREVKLQEALKSLSEEKRSLENKVSELQVKIRELEDEIERLRREERLEIKKAQEVLSLSQEVEVLKQTIVVQRAEIETLKNKLQNYAQLIKLLASGQAKILKFMKAITRDSLNELRKSFEVKKGDIMDVSSGHPLEEGVVGELAKADGKAILSPSPDEALVRVLERKGIPVLDATQYGLELLDQTPIIRDYTKLEEDIKKQSVEIRKKAREAAMSDMARILDEYRAQRAKEFMAK</sequence>
<accession>A0A497F3F1</accession>
<reference evidence="2 3" key="1">
    <citation type="submission" date="2018-06" db="EMBL/GenBank/DDBJ databases">
        <title>Extensive metabolic versatility and redundancy in microbially diverse, dynamic hydrothermal sediments.</title>
        <authorList>
            <person name="Dombrowski N."/>
            <person name="Teske A."/>
            <person name="Baker B.J."/>
        </authorList>
    </citation>
    <scope>NUCLEOTIDE SEQUENCE [LARGE SCALE GENOMIC DNA]</scope>
    <source>
        <strain evidence="2">B34_G17</strain>
    </source>
</reference>
<dbReference type="PANTHER" id="PTHR40707">
    <property type="entry name" value="POSSIBLE NUCLEASE OF RNASE H FOLD, RUVC/YQGF FAMILY"/>
    <property type="match status" value="1"/>
</dbReference>
<evidence type="ECO:0000256" key="1">
    <source>
        <dbReference type="SAM" id="Coils"/>
    </source>
</evidence>
<name>A0A497F3F1_9CREN</name>
<dbReference type="Gene3D" id="1.10.287.1490">
    <property type="match status" value="1"/>
</dbReference>
<dbReference type="Pfam" id="PF04312">
    <property type="entry name" value="DUF460"/>
    <property type="match status" value="1"/>
</dbReference>
<keyword evidence="1" id="KW-0175">Coiled coil</keyword>
<feature type="coiled-coil region" evidence="1">
    <location>
        <begin position="449"/>
        <end position="535"/>
    </location>
</feature>
<gene>
    <name evidence="2" type="ORF">DRJ33_00215</name>
</gene>
<dbReference type="Proteomes" id="UP000272051">
    <property type="component" value="Unassembled WGS sequence"/>
</dbReference>
<evidence type="ECO:0008006" key="4">
    <source>
        <dbReference type="Google" id="ProtNLM"/>
    </source>
</evidence>
<evidence type="ECO:0000313" key="3">
    <source>
        <dbReference type="Proteomes" id="UP000272051"/>
    </source>
</evidence>
<dbReference type="EMBL" id="QMQX01000002">
    <property type="protein sequence ID" value="RLE53752.1"/>
    <property type="molecule type" value="Genomic_DNA"/>
</dbReference>